<dbReference type="Gene3D" id="3.40.390.10">
    <property type="entry name" value="Collagenase (Catalytic Domain)"/>
    <property type="match status" value="1"/>
</dbReference>
<proteinExistence type="predicted"/>
<evidence type="ECO:0000259" key="2">
    <source>
        <dbReference type="Pfam" id="PF01400"/>
    </source>
</evidence>
<dbReference type="SUPFAM" id="SSF55486">
    <property type="entry name" value="Metalloproteases ('zincins'), catalytic domain"/>
    <property type="match status" value="1"/>
</dbReference>
<evidence type="ECO:0000313" key="4">
    <source>
        <dbReference type="WBParaSite" id="ACRNAN_Path_837.g3214.t1"/>
    </source>
</evidence>
<dbReference type="AlphaFoldDB" id="A0A914CCN2"/>
<feature type="signal peptide" evidence="1">
    <location>
        <begin position="1"/>
        <end position="18"/>
    </location>
</feature>
<organism evidence="3 4">
    <name type="scientific">Acrobeloides nanus</name>
    <dbReference type="NCBI Taxonomy" id="290746"/>
    <lineage>
        <taxon>Eukaryota</taxon>
        <taxon>Metazoa</taxon>
        <taxon>Ecdysozoa</taxon>
        <taxon>Nematoda</taxon>
        <taxon>Chromadorea</taxon>
        <taxon>Rhabditida</taxon>
        <taxon>Tylenchina</taxon>
        <taxon>Cephalobomorpha</taxon>
        <taxon>Cephaloboidea</taxon>
        <taxon>Cephalobidae</taxon>
        <taxon>Acrobeloides</taxon>
    </lineage>
</organism>
<feature type="chain" id="PRO_5037548110" evidence="1">
    <location>
        <begin position="19"/>
        <end position="234"/>
    </location>
</feature>
<name>A0A914CCN2_9BILA</name>
<protein>
    <submittedName>
        <fullName evidence="4">Peptidase M12A domain-containing protein</fullName>
    </submittedName>
</protein>
<keyword evidence="1" id="KW-0732">Signal</keyword>
<keyword evidence="3" id="KW-1185">Reference proteome</keyword>
<sequence length="234" mass="27964">MIMLKFLWFISIGYYVDGYATNFKEKLKWPNNTVKYIISHTKGNQADFQKLVNRTLENFQQVFGDYIRWVEVPACDVKPQERHVIFRNFEKLHFEKCGFSTTNRFGPSIIELPFDYDNRENCTDSDRFYLILWVLGFTPTHWRYDRDIYITIEWDNIRPIDREFYEKRSDLMNSTNEAFKIYDICSLLHPPTGDNPNKPSIKPKNDSKLYCMVERGLRNVTKSDIKQFRAIYGA</sequence>
<feature type="domain" description="Peptidase M12A" evidence="2">
    <location>
        <begin position="131"/>
        <end position="232"/>
    </location>
</feature>
<dbReference type="WBParaSite" id="ACRNAN_Path_837.g3214.t1">
    <property type="protein sequence ID" value="ACRNAN_Path_837.g3214.t1"/>
    <property type="gene ID" value="ACRNAN_Path_837.g3214"/>
</dbReference>
<dbReference type="GO" id="GO:0004222">
    <property type="term" value="F:metalloendopeptidase activity"/>
    <property type="evidence" value="ECO:0007669"/>
    <property type="project" value="InterPro"/>
</dbReference>
<accession>A0A914CCN2</accession>
<dbReference type="Proteomes" id="UP000887540">
    <property type="component" value="Unplaced"/>
</dbReference>
<dbReference type="InterPro" id="IPR001506">
    <property type="entry name" value="Peptidase_M12A"/>
</dbReference>
<dbReference type="GO" id="GO:0006508">
    <property type="term" value="P:proteolysis"/>
    <property type="evidence" value="ECO:0007669"/>
    <property type="project" value="InterPro"/>
</dbReference>
<evidence type="ECO:0000256" key="1">
    <source>
        <dbReference type="SAM" id="SignalP"/>
    </source>
</evidence>
<dbReference type="Pfam" id="PF01400">
    <property type="entry name" value="Astacin"/>
    <property type="match status" value="1"/>
</dbReference>
<dbReference type="InterPro" id="IPR024079">
    <property type="entry name" value="MetalloPept_cat_dom_sf"/>
</dbReference>
<evidence type="ECO:0000313" key="3">
    <source>
        <dbReference type="Proteomes" id="UP000887540"/>
    </source>
</evidence>
<reference evidence="4" key="1">
    <citation type="submission" date="2022-11" db="UniProtKB">
        <authorList>
            <consortium name="WormBaseParasite"/>
        </authorList>
    </citation>
    <scope>IDENTIFICATION</scope>
</reference>